<dbReference type="SUPFAM" id="SSF46626">
    <property type="entry name" value="Cytochrome c"/>
    <property type="match status" value="1"/>
</dbReference>
<keyword evidence="1" id="KW-0813">Transport</keyword>
<evidence type="ECO:0000256" key="7">
    <source>
        <dbReference type="SAM" id="SignalP"/>
    </source>
</evidence>
<reference evidence="9 10" key="1">
    <citation type="submission" date="2024-09" db="EMBL/GenBank/DDBJ databases">
        <title>Novel species of the genus Pelomonas and Roseateles isolated from streams.</title>
        <authorList>
            <person name="Lu H."/>
        </authorList>
    </citation>
    <scope>NUCLEOTIDE SEQUENCE [LARGE SCALE GENOMIC DNA]</scope>
    <source>
        <strain evidence="9 10">DC23W</strain>
    </source>
</reference>
<keyword evidence="4" id="KW-0249">Electron transport</keyword>
<evidence type="ECO:0000313" key="10">
    <source>
        <dbReference type="Proteomes" id="UP001606300"/>
    </source>
</evidence>
<feature type="chain" id="PRO_5045773594" evidence="7">
    <location>
        <begin position="28"/>
        <end position="134"/>
    </location>
</feature>
<keyword evidence="10" id="KW-1185">Reference proteome</keyword>
<name>A0ABW7ENG3_9BURK</name>
<dbReference type="PRINTS" id="PR00604">
    <property type="entry name" value="CYTCHRMECIAB"/>
</dbReference>
<dbReference type="EMBL" id="JBIGHY010000004">
    <property type="protein sequence ID" value="MFG6415035.1"/>
    <property type="molecule type" value="Genomic_DNA"/>
</dbReference>
<evidence type="ECO:0000313" key="9">
    <source>
        <dbReference type="EMBL" id="MFG6415035.1"/>
    </source>
</evidence>
<evidence type="ECO:0000256" key="5">
    <source>
        <dbReference type="ARBA" id="ARBA00023004"/>
    </source>
</evidence>
<dbReference type="RefSeq" id="WP_394471095.1">
    <property type="nucleotide sequence ID" value="NZ_JBIGHY010000004.1"/>
</dbReference>
<organism evidence="9 10">
    <name type="scientific">Pelomonas dachongensis</name>
    <dbReference type="NCBI Taxonomy" id="3299029"/>
    <lineage>
        <taxon>Bacteria</taxon>
        <taxon>Pseudomonadati</taxon>
        <taxon>Pseudomonadota</taxon>
        <taxon>Betaproteobacteria</taxon>
        <taxon>Burkholderiales</taxon>
        <taxon>Sphaerotilaceae</taxon>
        <taxon>Roseateles</taxon>
    </lineage>
</organism>
<evidence type="ECO:0000256" key="2">
    <source>
        <dbReference type="ARBA" id="ARBA00022617"/>
    </source>
</evidence>
<dbReference type="InterPro" id="IPR036909">
    <property type="entry name" value="Cyt_c-like_dom_sf"/>
</dbReference>
<dbReference type="Gene3D" id="1.10.760.10">
    <property type="entry name" value="Cytochrome c-like domain"/>
    <property type="match status" value="1"/>
</dbReference>
<sequence length="134" mass="13965">MLLKTLCPAPLGAILLFALLGTGAAVAQPAADAASITKGKRLYMRCAACHDTGDTGPARIGPHLKGLVGRPMGSVPGYNYSAAMKAKSLVWNEAQLNAWLVKPTAVVPGTTMAFAGMPDAAERKALIDYLRSLK</sequence>
<keyword evidence="5 6" id="KW-0408">Iron</keyword>
<keyword evidence="7" id="KW-0732">Signal</keyword>
<dbReference type="Proteomes" id="UP001606300">
    <property type="component" value="Unassembled WGS sequence"/>
</dbReference>
<accession>A0ABW7ENG3</accession>
<dbReference type="PROSITE" id="PS51007">
    <property type="entry name" value="CYTC"/>
    <property type="match status" value="1"/>
</dbReference>
<evidence type="ECO:0000259" key="8">
    <source>
        <dbReference type="PROSITE" id="PS51007"/>
    </source>
</evidence>
<keyword evidence="3 6" id="KW-0479">Metal-binding</keyword>
<comment type="caution">
    <text evidence="9">The sequence shown here is derived from an EMBL/GenBank/DDBJ whole genome shotgun (WGS) entry which is preliminary data.</text>
</comment>
<dbReference type="Pfam" id="PF00034">
    <property type="entry name" value="Cytochrom_C"/>
    <property type="match status" value="1"/>
</dbReference>
<gene>
    <name evidence="9" type="ORF">ACG02S_14135</name>
</gene>
<feature type="domain" description="Cytochrome c" evidence="8">
    <location>
        <begin position="34"/>
        <end position="134"/>
    </location>
</feature>
<proteinExistence type="predicted"/>
<feature type="signal peptide" evidence="7">
    <location>
        <begin position="1"/>
        <end position="27"/>
    </location>
</feature>
<protein>
    <submittedName>
        <fullName evidence="9">C-type cytochrome</fullName>
    </submittedName>
</protein>
<evidence type="ECO:0000256" key="1">
    <source>
        <dbReference type="ARBA" id="ARBA00022448"/>
    </source>
</evidence>
<evidence type="ECO:0000256" key="3">
    <source>
        <dbReference type="ARBA" id="ARBA00022723"/>
    </source>
</evidence>
<evidence type="ECO:0000256" key="6">
    <source>
        <dbReference type="PROSITE-ProRule" id="PRU00433"/>
    </source>
</evidence>
<dbReference type="InterPro" id="IPR009056">
    <property type="entry name" value="Cyt_c-like_dom"/>
</dbReference>
<keyword evidence="2 6" id="KW-0349">Heme</keyword>
<dbReference type="InterPro" id="IPR002327">
    <property type="entry name" value="Cyt_c_1A/1B"/>
</dbReference>
<evidence type="ECO:0000256" key="4">
    <source>
        <dbReference type="ARBA" id="ARBA00022982"/>
    </source>
</evidence>
<dbReference type="PANTHER" id="PTHR11961">
    <property type="entry name" value="CYTOCHROME C"/>
    <property type="match status" value="1"/>
</dbReference>